<keyword evidence="3" id="KW-1185">Reference proteome</keyword>
<gene>
    <name evidence="2" type="ORF">ACFO5R_18550</name>
</gene>
<feature type="region of interest" description="Disordered" evidence="1">
    <location>
        <begin position="51"/>
        <end position="108"/>
    </location>
</feature>
<dbReference type="RefSeq" id="WP_250142045.1">
    <property type="nucleotide sequence ID" value="NZ_JALIQP010000005.1"/>
</dbReference>
<dbReference type="AlphaFoldDB" id="A0ABD5PVE5"/>
<dbReference type="EMBL" id="JBHSFA010000009">
    <property type="protein sequence ID" value="MFC4543931.1"/>
    <property type="molecule type" value="Genomic_DNA"/>
</dbReference>
<dbReference type="Proteomes" id="UP001595898">
    <property type="component" value="Unassembled WGS sequence"/>
</dbReference>
<dbReference type="InterPro" id="IPR008978">
    <property type="entry name" value="HSP20-like_chaperone"/>
</dbReference>
<dbReference type="Gene3D" id="2.60.40.790">
    <property type="match status" value="1"/>
</dbReference>
<dbReference type="SUPFAM" id="SSF49764">
    <property type="entry name" value="HSP20-like chaperones"/>
    <property type="match status" value="1"/>
</dbReference>
<protein>
    <submittedName>
        <fullName evidence="2">Hsp20/alpha crystallin family protein</fullName>
    </submittedName>
</protein>
<dbReference type="CDD" id="cd00298">
    <property type="entry name" value="ACD_sHsps_p23-like"/>
    <property type="match status" value="1"/>
</dbReference>
<sequence length="177" mass="18898">MSDDRPPAEDDSSADGTPDDGDDRTGAGGFRFEAGLRSLTDLLDALVDVTVTDALPPPAERADRSTDPRGRSGDDPGRASDGDRSNGFHTTGRRPTPAAEHLVDSRRADGEFVVTADVPGASRDDLSVRIDPRTSELVITVSGTVLERVATPWRSVEATRVRFNNGVLEVRLRSADS</sequence>
<evidence type="ECO:0000313" key="2">
    <source>
        <dbReference type="EMBL" id="MFC4543931.1"/>
    </source>
</evidence>
<evidence type="ECO:0000256" key="1">
    <source>
        <dbReference type="SAM" id="MobiDB-lite"/>
    </source>
</evidence>
<organism evidence="2 3">
    <name type="scientific">Halosolutus amylolyticus</name>
    <dbReference type="NCBI Taxonomy" id="2932267"/>
    <lineage>
        <taxon>Archaea</taxon>
        <taxon>Methanobacteriati</taxon>
        <taxon>Methanobacteriota</taxon>
        <taxon>Stenosarchaea group</taxon>
        <taxon>Halobacteria</taxon>
        <taxon>Halobacteriales</taxon>
        <taxon>Natrialbaceae</taxon>
        <taxon>Halosolutus</taxon>
    </lineage>
</organism>
<name>A0ABD5PVE5_9EURY</name>
<feature type="compositionally biased region" description="Basic and acidic residues" evidence="1">
    <location>
        <begin position="60"/>
        <end position="86"/>
    </location>
</feature>
<accession>A0ABD5PVE5</accession>
<reference evidence="2 3" key="1">
    <citation type="journal article" date="2019" name="Int. J. Syst. Evol. Microbiol.">
        <title>The Global Catalogue of Microorganisms (GCM) 10K type strain sequencing project: providing services to taxonomists for standard genome sequencing and annotation.</title>
        <authorList>
            <consortium name="The Broad Institute Genomics Platform"/>
            <consortium name="The Broad Institute Genome Sequencing Center for Infectious Disease"/>
            <person name="Wu L."/>
            <person name="Ma J."/>
        </authorList>
    </citation>
    <scope>NUCLEOTIDE SEQUENCE [LARGE SCALE GENOMIC DNA]</scope>
    <source>
        <strain evidence="2 3">WLHS5</strain>
    </source>
</reference>
<dbReference type="InterPro" id="IPR008633">
    <property type="entry name" value="GvpH"/>
</dbReference>
<proteinExistence type="predicted"/>
<dbReference type="Pfam" id="PF05455">
    <property type="entry name" value="GvpH"/>
    <property type="match status" value="1"/>
</dbReference>
<feature type="compositionally biased region" description="Acidic residues" evidence="1">
    <location>
        <begin position="9"/>
        <end position="22"/>
    </location>
</feature>
<comment type="caution">
    <text evidence="2">The sequence shown here is derived from an EMBL/GenBank/DDBJ whole genome shotgun (WGS) entry which is preliminary data.</text>
</comment>
<evidence type="ECO:0000313" key="3">
    <source>
        <dbReference type="Proteomes" id="UP001595898"/>
    </source>
</evidence>
<feature type="region of interest" description="Disordered" evidence="1">
    <location>
        <begin position="1"/>
        <end position="30"/>
    </location>
</feature>